<proteinExistence type="predicted"/>
<reference evidence="1 2" key="2">
    <citation type="submission" date="2019-09" db="EMBL/GenBank/DDBJ databases">
        <title>Strain-level analysis of Eubacterium rectale using genomes from metagenomes.</title>
        <authorList>
            <person name="Karcher N."/>
            <person name="Segata N."/>
        </authorList>
    </citation>
    <scope>NUCLEOTIDE SEQUENCE [LARGE SCALE GENOMIC DNA]</scope>
    <source>
        <strain evidence="1 2">T3WBe13</strain>
    </source>
</reference>
<dbReference type="AlphaFoldDB" id="A0A5S4VP55"/>
<dbReference type="EMBL" id="VSTF01000002">
    <property type="protein sequence ID" value="TYL61102.1"/>
    <property type="molecule type" value="Genomic_DNA"/>
</dbReference>
<dbReference type="InterPro" id="IPR025468">
    <property type="entry name" value="TTRAP"/>
</dbReference>
<evidence type="ECO:0000313" key="2">
    <source>
        <dbReference type="Proteomes" id="UP000324327"/>
    </source>
</evidence>
<reference evidence="1 2" key="1">
    <citation type="submission" date="2019-08" db="EMBL/GenBank/DDBJ databases">
        <authorList>
            <person name="Duncan S."/>
            <person name="Walker A."/>
        </authorList>
    </citation>
    <scope>NUCLEOTIDE SEQUENCE [LARGE SCALE GENOMIC DNA]</scope>
    <source>
        <strain evidence="1 2">T3WBe13</strain>
    </source>
</reference>
<comment type="caution">
    <text evidence="1">The sequence shown here is derived from an EMBL/GenBank/DDBJ whole genome shotgun (WGS) entry which is preliminary data.</text>
</comment>
<sequence>MSNVRFDELELMLMAMFEQPTLRDTIQVLTEIQPLVAEDAEMAALVQQTIPKMQQLNEQQFKGLELEWYKPDEPNQKVERVADE</sequence>
<dbReference type="RefSeq" id="WP_148871815.1">
    <property type="nucleotide sequence ID" value="NZ_VSTF01000002.1"/>
</dbReference>
<gene>
    <name evidence="1" type="ORF">FYL31_02105</name>
</gene>
<name>A0A5S4VP55_9FIRM</name>
<protein>
    <submittedName>
        <fullName evidence="1">Uncharacterized protein</fullName>
    </submittedName>
</protein>
<dbReference type="Pfam" id="PF14203">
    <property type="entry name" value="TTRAP"/>
    <property type="match status" value="1"/>
</dbReference>
<dbReference type="Gene3D" id="1.10.10.1850">
    <property type="entry name" value="Sporulation protein-like"/>
    <property type="match status" value="1"/>
</dbReference>
<accession>A0A5S4VP55</accession>
<evidence type="ECO:0000313" key="1">
    <source>
        <dbReference type="EMBL" id="TYL61102.1"/>
    </source>
</evidence>
<dbReference type="Proteomes" id="UP000324327">
    <property type="component" value="Unassembled WGS sequence"/>
</dbReference>
<dbReference type="InterPro" id="IPR041965">
    <property type="entry name" value="TTRAP_sf"/>
</dbReference>
<organism evidence="1 2">
    <name type="scientific">Agathobacter rectalis</name>
    <dbReference type="NCBI Taxonomy" id="39491"/>
    <lineage>
        <taxon>Bacteria</taxon>
        <taxon>Bacillati</taxon>
        <taxon>Bacillota</taxon>
        <taxon>Clostridia</taxon>
        <taxon>Lachnospirales</taxon>
        <taxon>Lachnospiraceae</taxon>
        <taxon>Agathobacter</taxon>
    </lineage>
</organism>